<dbReference type="HOGENOM" id="CLU_894545_0_0_1"/>
<gene>
    <name evidence="2" type="primary">NCAS0G00890</name>
    <name evidence="2" type="ordered locus">NCAS_0G00890</name>
</gene>
<reference key="2">
    <citation type="submission" date="2011-08" db="EMBL/GenBank/DDBJ databases">
        <title>Genome sequence of Naumovozyma castellii.</title>
        <authorList>
            <person name="Gordon J.L."/>
            <person name="Armisen D."/>
            <person name="Proux-Wera E."/>
            <person name="OhEigeartaigh S.S."/>
            <person name="Byrne K.P."/>
            <person name="Wolfe K.H."/>
        </authorList>
    </citation>
    <scope>NUCLEOTIDE SEQUENCE</scope>
    <source>
        <strain>Type strain:CBS 4309</strain>
    </source>
</reference>
<feature type="region of interest" description="Disordered" evidence="1">
    <location>
        <begin position="40"/>
        <end position="62"/>
    </location>
</feature>
<evidence type="ECO:0000313" key="2">
    <source>
        <dbReference type="EMBL" id="CCC70976.1"/>
    </source>
</evidence>
<protein>
    <submittedName>
        <fullName evidence="2">Uncharacterized protein</fullName>
    </submittedName>
</protein>
<feature type="region of interest" description="Disordered" evidence="1">
    <location>
        <begin position="291"/>
        <end position="311"/>
    </location>
</feature>
<name>G0VHU2_NAUCA</name>
<dbReference type="EMBL" id="HE576758">
    <property type="protein sequence ID" value="CCC70976.1"/>
    <property type="molecule type" value="Genomic_DNA"/>
</dbReference>
<reference evidence="2 3" key="1">
    <citation type="journal article" date="2011" name="Proc. Natl. Acad. Sci. U.S.A.">
        <title>Evolutionary erosion of yeast sex chromosomes by mating-type switching accidents.</title>
        <authorList>
            <person name="Gordon J.L."/>
            <person name="Armisen D."/>
            <person name="Proux-Wera E."/>
            <person name="Oheigeartaigh S.S."/>
            <person name="Byrne K.P."/>
            <person name="Wolfe K.H."/>
        </authorList>
    </citation>
    <scope>NUCLEOTIDE SEQUENCE [LARGE SCALE GENOMIC DNA]</scope>
    <source>
        <strain evidence="3">ATCC 76901 / BCRC 22586 / CBS 4309 / NBRC 1992 / NRRL Y-12630</strain>
    </source>
</reference>
<evidence type="ECO:0000256" key="1">
    <source>
        <dbReference type="SAM" id="MobiDB-lite"/>
    </source>
</evidence>
<sequence length="311" mass="35516">MHKKRSRVETRECNSPKKILKTKKTTHVLNDKDINSPIKRISTWNKNTPDENKTKKLPRGTGNIISIPNNPNRENILLQQKLKSKSKTEVNRYQNLEGVSNKQYTSTMGSTQYLPSLVPLTRISEEESLIFEEFDQPPDSTSTPVPLMCSLQEMKEKDIFESTSQESQISYLSQYKRVSLSKQRDQNTSSSSFNNLQYHSIPKQEQDAFPQQTTDPFYKPIHFLPEIQEERNMSASCKGEKGKVLKKEDLAYPSYQILVKSDFQNLTPPPLPESYPPSIHFPIKQQSVPTTVDDTTTTTTYQSSGSGETCI</sequence>
<organism evidence="2 3">
    <name type="scientific">Naumovozyma castellii</name>
    <name type="common">Yeast</name>
    <name type="synonym">Saccharomyces castellii</name>
    <dbReference type="NCBI Taxonomy" id="27288"/>
    <lineage>
        <taxon>Eukaryota</taxon>
        <taxon>Fungi</taxon>
        <taxon>Dikarya</taxon>
        <taxon>Ascomycota</taxon>
        <taxon>Saccharomycotina</taxon>
        <taxon>Saccharomycetes</taxon>
        <taxon>Saccharomycetales</taxon>
        <taxon>Saccharomycetaceae</taxon>
        <taxon>Naumovozyma</taxon>
    </lineage>
</organism>
<dbReference type="RefSeq" id="XP_003677329.1">
    <property type="nucleotide sequence ID" value="XM_003677281.1"/>
</dbReference>
<dbReference type="KEGG" id="ncs:NCAS_0G00890"/>
<accession>G0VHU2</accession>
<dbReference type="Proteomes" id="UP000001640">
    <property type="component" value="Chromosome 7"/>
</dbReference>
<dbReference type="AlphaFoldDB" id="G0VHU2"/>
<dbReference type="GeneID" id="96904642"/>
<proteinExistence type="predicted"/>
<feature type="compositionally biased region" description="Polar residues" evidence="1">
    <location>
        <begin position="301"/>
        <end position="311"/>
    </location>
</feature>
<keyword evidence="3" id="KW-1185">Reference proteome</keyword>
<dbReference type="InParanoid" id="G0VHU2"/>
<evidence type="ECO:0000313" key="3">
    <source>
        <dbReference type="Proteomes" id="UP000001640"/>
    </source>
</evidence>
<feature type="compositionally biased region" description="Low complexity" evidence="1">
    <location>
        <begin position="291"/>
        <end position="300"/>
    </location>
</feature>